<evidence type="ECO:0000313" key="3">
    <source>
        <dbReference type="Proteomes" id="UP000574717"/>
    </source>
</evidence>
<dbReference type="Gene3D" id="3.30.70.270">
    <property type="match status" value="1"/>
</dbReference>
<dbReference type="PANTHER" id="PTHR45138:SF9">
    <property type="entry name" value="DIGUANYLATE CYCLASE DGCM-RELATED"/>
    <property type="match status" value="1"/>
</dbReference>
<dbReference type="SMART" id="SM00267">
    <property type="entry name" value="GGDEF"/>
    <property type="match status" value="1"/>
</dbReference>
<dbReference type="SUPFAM" id="SSF55073">
    <property type="entry name" value="Nucleotide cyclase"/>
    <property type="match status" value="1"/>
</dbReference>
<dbReference type="RefSeq" id="WP_176237423.1">
    <property type="nucleotide sequence ID" value="NZ_BLRU01000497.1"/>
</dbReference>
<dbReference type="AlphaFoldDB" id="A0A6V8NQ12"/>
<dbReference type="PANTHER" id="PTHR45138">
    <property type="entry name" value="REGULATORY COMPONENTS OF SENSORY TRANSDUCTION SYSTEM"/>
    <property type="match status" value="1"/>
</dbReference>
<dbReference type="GO" id="GO:0043709">
    <property type="term" value="P:cell adhesion involved in single-species biofilm formation"/>
    <property type="evidence" value="ECO:0007669"/>
    <property type="project" value="TreeGrafter"/>
</dbReference>
<dbReference type="InterPro" id="IPR043128">
    <property type="entry name" value="Rev_trsase/Diguanyl_cyclase"/>
</dbReference>
<dbReference type="Proteomes" id="UP000574717">
    <property type="component" value="Unassembled WGS sequence"/>
</dbReference>
<proteinExistence type="predicted"/>
<dbReference type="PROSITE" id="PS50887">
    <property type="entry name" value="GGDEF"/>
    <property type="match status" value="1"/>
</dbReference>
<dbReference type="EMBL" id="BLRU01000497">
    <property type="protein sequence ID" value="GFP20536.1"/>
    <property type="molecule type" value="Genomic_DNA"/>
</dbReference>
<feature type="domain" description="GGDEF" evidence="1">
    <location>
        <begin position="23"/>
        <end position="92"/>
    </location>
</feature>
<dbReference type="Pfam" id="PF00990">
    <property type="entry name" value="GGDEF"/>
    <property type="match status" value="1"/>
</dbReference>
<feature type="non-terminal residue" evidence="2">
    <location>
        <position position="1"/>
    </location>
</feature>
<protein>
    <submittedName>
        <fullName evidence="2">Two-component system, cell cycle response regulator</fullName>
    </submittedName>
</protein>
<name>A0A6V8NQ12_9ACTN</name>
<dbReference type="InterPro" id="IPR029787">
    <property type="entry name" value="Nucleotide_cyclase"/>
</dbReference>
<reference evidence="2 3" key="1">
    <citation type="journal article" date="2020" name="Front. Microbiol.">
        <title>Single-cell genomics of novel Actinobacteria with the Wood-Ljungdahl pathway discovered in a serpentinizing system.</title>
        <authorList>
            <person name="Merino N."/>
            <person name="Kawai M."/>
            <person name="Boyd E.S."/>
            <person name="Colman D.R."/>
            <person name="McGlynn S.E."/>
            <person name="Nealson K.H."/>
            <person name="Kurokawa K."/>
            <person name="Hongoh Y."/>
        </authorList>
    </citation>
    <scope>NUCLEOTIDE SEQUENCE [LARGE SCALE GENOMIC DNA]</scope>
    <source>
        <strain evidence="2 3">S03</strain>
    </source>
</reference>
<comment type="caution">
    <text evidence="2">The sequence shown here is derived from an EMBL/GenBank/DDBJ whole genome shotgun (WGS) entry which is preliminary data.</text>
</comment>
<evidence type="ECO:0000313" key="2">
    <source>
        <dbReference type="EMBL" id="GFP20536.1"/>
    </source>
</evidence>
<accession>A0A6V8NQ12</accession>
<dbReference type="InterPro" id="IPR000160">
    <property type="entry name" value="GGDEF_dom"/>
</dbReference>
<dbReference type="CDD" id="cd01949">
    <property type="entry name" value="GGDEF"/>
    <property type="match status" value="1"/>
</dbReference>
<organism evidence="2 3">
    <name type="scientific">Candidatus Hakubella thermalkaliphila</name>
    <dbReference type="NCBI Taxonomy" id="2754717"/>
    <lineage>
        <taxon>Bacteria</taxon>
        <taxon>Bacillati</taxon>
        <taxon>Actinomycetota</taxon>
        <taxon>Actinomycetota incertae sedis</taxon>
        <taxon>Candidatus Hakubellales</taxon>
        <taxon>Candidatus Hakubellaceae</taxon>
        <taxon>Candidatus Hakubella</taxon>
    </lineage>
</organism>
<gene>
    <name evidence="2" type="ORF">HKBW3S03_02039</name>
</gene>
<dbReference type="GO" id="GO:0005886">
    <property type="term" value="C:plasma membrane"/>
    <property type="evidence" value="ECO:0007669"/>
    <property type="project" value="TreeGrafter"/>
</dbReference>
<evidence type="ECO:0000259" key="1">
    <source>
        <dbReference type="PROSITE" id="PS50887"/>
    </source>
</evidence>
<dbReference type="NCBIfam" id="TIGR00254">
    <property type="entry name" value="GGDEF"/>
    <property type="match status" value="1"/>
</dbReference>
<sequence length="92" mass="10696">LFNHRFFYHCLEKEVDRVRRYQFSLALVIIDLDNFKKYNDKWGHPQGDKALACAARILQDTVRASDTVARYGGEEFAIILPPNYVNSSKTVM</sequence>
<dbReference type="InterPro" id="IPR050469">
    <property type="entry name" value="Diguanylate_Cyclase"/>
</dbReference>
<dbReference type="GO" id="GO:0052621">
    <property type="term" value="F:diguanylate cyclase activity"/>
    <property type="evidence" value="ECO:0007669"/>
    <property type="project" value="TreeGrafter"/>
</dbReference>
<dbReference type="GO" id="GO:1902201">
    <property type="term" value="P:negative regulation of bacterial-type flagellum-dependent cell motility"/>
    <property type="evidence" value="ECO:0007669"/>
    <property type="project" value="TreeGrafter"/>
</dbReference>